<reference evidence="1 2" key="1">
    <citation type="submission" date="2023-04" db="EMBL/GenBank/DDBJ databases">
        <title>Australian commercial rhizobial inoculants.</title>
        <authorList>
            <person name="Kohlmeier M.G."/>
            <person name="O'Hara G.W."/>
            <person name="Colombi E."/>
            <person name="Ramsay J.P."/>
            <person name="Terpolilli J."/>
        </authorList>
    </citation>
    <scope>NUCLEOTIDE SEQUENCE [LARGE SCALE GENOMIC DNA]</scope>
    <source>
        <strain evidence="1 2">CB627</strain>
    </source>
</reference>
<proteinExistence type="predicted"/>
<keyword evidence="2" id="KW-1185">Reference proteome</keyword>
<organism evidence="1 2">
    <name type="scientific">Bradyrhizobium brasilense</name>
    <dbReference type="NCBI Taxonomy" id="1419277"/>
    <lineage>
        <taxon>Bacteria</taxon>
        <taxon>Pseudomonadati</taxon>
        <taxon>Pseudomonadota</taxon>
        <taxon>Alphaproteobacteria</taxon>
        <taxon>Hyphomicrobiales</taxon>
        <taxon>Nitrobacteraceae</taxon>
        <taxon>Bradyrhizobium</taxon>
    </lineage>
</organism>
<sequence>MRNTDSLLFENNGAPEVRSMGGAPVIVIQTDCVAFNRPASTADADKAIDQ</sequence>
<evidence type="ECO:0000313" key="2">
    <source>
        <dbReference type="Proteomes" id="UP001221546"/>
    </source>
</evidence>
<dbReference type="EMBL" id="CP121646">
    <property type="protein sequence ID" value="WFU66753.1"/>
    <property type="molecule type" value="Genomic_DNA"/>
</dbReference>
<dbReference type="Proteomes" id="UP001221546">
    <property type="component" value="Chromosome"/>
</dbReference>
<name>A0ABY8JRQ3_9BRAD</name>
<protein>
    <submittedName>
        <fullName evidence="1">Uncharacterized protein</fullName>
    </submittedName>
</protein>
<dbReference type="RefSeq" id="WP_233442928.1">
    <property type="nucleotide sequence ID" value="NZ_CP121646.1"/>
</dbReference>
<accession>A0ABY8JRQ3</accession>
<gene>
    <name evidence="1" type="ORF">QA636_15135</name>
</gene>
<evidence type="ECO:0000313" key="1">
    <source>
        <dbReference type="EMBL" id="WFU66753.1"/>
    </source>
</evidence>